<accession>A0A835L9X2</accession>
<dbReference type="AlphaFoldDB" id="A0A835L9X2"/>
<dbReference type="InterPro" id="IPR029063">
    <property type="entry name" value="SAM-dependent_MTases_sf"/>
</dbReference>
<sequence length="132" mass="14727">MYASITLPSLVHFLSFQSKLIHLIKQISLAEIPQCDFFVYNMAYSLPYSTFQSLPADSSREFLDPSLPSSSKECSGEASEESEMKLLDLYSGCGAMSTVDLSKDTCKSLELNHPDTKVRNKVALDYLSLLKE</sequence>
<gene>
    <name evidence="1" type="ORF">IFM89_003531</name>
</gene>
<protein>
    <submittedName>
        <fullName evidence="1">Uncharacterized protein</fullName>
    </submittedName>
</protein>
<keyword evidence="2" id="KW-1185">Reference proteome</keyword>
<dbReference type="PANTHER" id="PTHR10629">
    <property type="entry name" value="CYTOSINE-SPECIFIC METHYLTRANSFERASE"/>
    <property type="match status" value="1"/>
</dbReference>
<dbReference type="GO" id="GO:0003886">
    <property type="term" value="F:DNA (cytosine-5-)-methyltransferase activity"/>
    <property type="evidence" value="ECO:0007669"/>
    <property type="project" value="TreeGrafter"/>
</dbReference>
<name>A0A835L9X2_9MAGN</name>
<dbReference type="OrthoDB" id="786117at2759"/>
<proteinExistence type="predicted"/>
<evidence type="ECO:0000313" key="2">
    <source>
        <dbReference type="Proteomes" id="UP000631114"/>
    </source>
</evidence>
<dbReference type="GO" id="GO:0003677">
    <property type="term" value="F:DNA binding"/>
    <property type="evidence" value="ECO:0007669"/>
    <property type="project" value="TreeGrafter"/>
</dbReference>
<dbReference type="Proteomes" id="UP000631114">
    <property type="component" value="Unassembled WGS sequence"/>
</dbReference>
<dbReference type="GO" id="GO:0005634">
    <property type="term" value="C:nucleus"/>
    <property type="evidence" value="ECO:0007669"/>
    <property type="project" value="TreeGrafter"/>
</dbReference>
<organism evidence="1 2">
    <name type="scientific">Coptis chinensis</name>
    <dbReference type="NCBI Taxonomy" id="261450"/>
    <lineage>
        <taxon>Eukaryota</taxon>
        <taxon>Viridiplantae</taxon>
        <taxon>Streptophyta</taxon>
        <taxon>Embryophyta</taxon>
        <taxon>Tracheophyta</taxon>
        <taxon>Spermatophyta</taxon>
        <taxon>Magnoliopsida</taxon>
        <taxon>Ranunculales</taxon>
        <taxon>Ranunculaceae</taxon>
        <taxon>Coptidoideae</taxon>
        <taxon>Coptis</taxon>
    </lineage>
</organism>
<dbReference type="Gene3D" id="3.40.50.150">
    <property type="entry name" value="Vaccinia Virus protein VP39"/>
    <property type="match status" value="1"/>
</dbReference>
<dbReference type="EMBL" id="JADFTS010000009">
    <property type="protein sequence ID" value="KAF9587513.1"/>
    <property type="molecule type" value="Genomic_DNA"/>
</dbReference>
<dbReference type="GO" id="GO:0044027">
    <property type="term" value="P:negative regulation of gene expression via chromosomal CpG island methylation"/>
    <property type="evidence" value="ECO:0007669"/>
    <property type="project" value="TreeGrafter"/>
</dbReference>
<evidence type="ECO:0000313" key="1">
    <source>
        <dbReference type="EMBL" id="KAF9587513.1"/>
    </source>
</evidence>
<reference evidence="1 2" key="1">
    <citation type="submission" date="2020-10" db="EMBL/GenBank/DDBJ databases">
        <title>The Coptis chinensis genome and diversification of protoberbering-type alkaloids.</title>
        <authorList>
            <person name="Wang B."/>
            <person name="Shu S."/>
            <person name="Song C."/>
            <person name="Liu Y."/>
        </authorList>
    </citation>
    <scope>NUCLEOTIDE SEQUENCE [LARGE SCALE GENOMIC DNA]</scope>
    <source>
        <strain evidence="1">HL-2020</strain>
        <tissue evidence="1">Leaf</tissue>
    </source>
</reference>
<dbReference type="InterPro" id="IPR050390">
    <property type="entry name" value="C5-Methyltransferase"/>
</dbReference>
<dbReference type="PANTHER" id="PTHR10629:SF50">
    <property type="entry name" value="DNA (CYTOSINE-5)-METHYLTRANSFERASE CMT3"/>
    <property type="match status" value="1"/>
</dbReference>
<comment type="caution">
    <text evidence="1">The sequence shown here is derived from an EMBL/GenBank/DDBJ whole genome shotgun (WGS) entry which is preliminary data.</text>
</comment>